<feature type="transmembrane region" description="Helical" evidence="8">
    <location>
        <begin position="312"/>
        <end position="329"/>
    </location>
</feature>
<keyword evidence="4" id="KW-1003">Cell membrane</keyword>
<feature type="transmembrane region" description="Helical" evidence="8">
    <location>
        <begin position="252"/>
        <end position="270"/>
    </location>
</feature>
<feature type="transmembrane region" description="Helical" evidence="8">
    <location>
        <begin position="282"/>
        <end position="300"/>
    </location>
</feature>
<evidence type="ECO:0000313" key="10">
    <source>
        <dbReference type="Proteomes" id="UP001164761"/>
    </source>
</evidence>
<feature type="transmembrane region" description="Helical" evidence="8">
    <location>
        <begin position="67"/>
        <end position="85"/>
    </location>
</feature>
<dbReference type="Gene3D" id="1.10.3470.10">
    <property type="entry name" value="ABC transporter involved in vitamin B12 uptake, BtuC"/>
    <property type="match status" value="1"/>
</dbReference>
<evidence type="ECO:0000256" key="4">
    <source>
        <dbReference type="ARBA" id="ARBA00022475"/>
    </source>
</evidence>
<comment type="similarity">
    <text evidence="2">Belongs to the binding-protein-dependent transport system permease family. FecCD subfamily.</text>
</comment>
<feature type="transmembrane region" description="Helical" evidence="8">
    <location>
        <begin position="97"/>
        <end position="118"/>
    </location>
</feature>
<protein>
    <submittedName>
        <fullName evidence="9">Iron ABC transporter permease</fullName>
    </submittedName>
</protein>
<evidence type="ECO:0000256" key="3">
    <source>
        <dbReference type="ARBA" id="ARBA00022448"/>
    </source>
</evidence>
<feature type="transmembrane region" description="Helical" evidence="8">
    <location>
        <begin position="124"/>
        <end position="144"/>
    </location>
</feature>
<dbReference type="InterPro" id="IPR037294">
    <property type="entry name" value="ABC_BtuC-like"/>
</dbReference>
<comment type="subcellular location">
    <subcellularLocation>
        <location evidence="1">Cell membrane</location>
        <topology evidence="1">Multi-pass membrane protein</topology>
    </subcellularLocation>
</comment>
<dbReference type="SUPFAM" id="SSF81345">
    <property type="entry name" value="ABC transporter involved in vitamin B12 uptake, BtuC"/>
    <property type="match status" value="1"/>
</dbReference>
<keyword evidence="10" id="KW-1185">Reference proteome</keyword>
<keyword evidence="5 8" id="KW-0812">Transmembrane</keyword>
<feature type="transmembrane region" description="Helical" evidence="8">
    <location>
        <begin position="193"/>
        <end position="214"/>
    </location>
</feature>
<evidence type="ECO:0000256" key="6">
    <source>
        <dbReference type="ARBA" id="ARBA00022989"/>
    </source>
</evidence>
<keyword evidence="3" id="KW-0813">Transport</keyword>
<evidence type="ECO:0000256" key="8">
    <source>
        <dbReference type="SAM" id="Phobius"/>
    </source>
</evidence>
<dbReference type="Pfam" id="PF01032">
    <property type="entry name" value="FecCD"/>
    <property type="match status" value="1"/>
</dbReference>
<dbReference type="PANTHER" id="PTHR30472">
    <property type="entry name" value="FERRIC ENTEROBACTIN TRANSPORT SYSTEM PERMEASE PROTEIN"/>
    <property type="match status" value="1"/>
</dbReference>
<dbReference type="RefSeq" id="WP_268007341.1">
    <property type="nucleotide sequence ID" value="NZ_BSUT01000001.1"/>
</dbReference>
<dbReference type="CDD" id="cd06550">
    <property type="entry name" value="TM_ABC_iron-siderophores_like"/>
    <property type="match status" value="1"/>
</dbReference>
<accession>A0ABY6ZLK4</accession>
<keyword evidence="7 8" id="KW-0472">Membrane</keyword>
<dbReference type="Proteomes" id="UP001164761">
    <property type="component" value="Chromosome"/>
</dbReference>
<feature type="transmembrane region" description="Helical" evidence="8">
    <location>
        <begin position="226"/>
        <end position="246"/>
    </location>
</feature>
<sequence>MTRFITYPKNATVITVIVCFLLILCIGFVGLMVGTPLLSPIQLWHILTSSNNTVNHVLVMQSRLPRFVLGSLAGALLSVSGVMLQNVMRNALAGPELLGVSSGSAAVMAAIIIFQLPISYTWQPWLALLGGVIGGGFVVVASWRDKAPARVILIGVAVSSLLNAVITTIVSLGQQDTISLFYDYFVGGLEDRTWVQVELILPWVVILCVSYLFARQLNTLQLGDELSVGLGLKVSVLRLLIFILAIALVAPVVATCGPISYIALLAPHIARHLLRTQDTLRIIPVSMLVGAVLLTYADFLARTLFSPLEIPVGVWTTLLGGPLLLLLLGRRLGRNQA</sequence>
<feature type="transmembrane region" description="Helical" evidence="8">
    <location>
        <begin position="12"/>
        <end position="33"/>
    </location>
</feature>
<name>A0ABY6ZLK4_9BACL</name>
<keyword evidence="6 8" id="KW-1133">Transmembrane helix</keyword>
<evidence type="ECO:0000313" key="9">
    <source>
        <dbReference type="EMBL" id="WAH43458.1"/>
    </source>
</evidence>
<feature type="transmembrane region" description="Helical" evidence="8">
    <location>
        <begin position="151"/>
        <end position="173"/>
    </location>
</feature>
<dbReference type="PANTHER" id="PTHR30472:SF37">
    <property type="entry name" value="FE(3+) DICITRATE TRANSPORT SYSTEM PERMEASE PROTEIN FECD-RELATED"/>
    <property type="match status" value="1"/>
</dbReference>
<dbReference type="InterPro" id="IPR000522">
    <property type="entry name" value="ABC_transptr_permease_BtuC"/>
</dbReference>
<gene>
    <name evidence="9" type="ORF">NZD89_08765</name>
</gene>
<evidence type="ECO:0000256" key="5">
    <source>
        <dbReference type="ARBA" id="ARBA00022692"/>
    </source>
</evidence>
<organism evidence="9 10">
    <name type="scientific">Alicyclobacillus fastidiosus</name>
    <dbReference type="NCBI Taxonomy" id="392011"/>
    <lineage>
        <taxon>Bacteria</taxon>
        <taxon>Bacillati</taxon>
        <taxon>Bacillota</taxon>
        <taxon>Bacilli</taxon>
        <taxon>Bacillales</taxon>
        <taxon>Alicyclobacillaceae</taxon>
        <taxon>Alicyclobacillus</taxon>
    </lineage>
</organism>
<evidence type="ECO:0000256" key="2">
    <source>
        <dbReference type="ARBA" id="ARBA00007935"/>
    </source>
</evidence>
<dbReference type="EMBL" id="CP104067">
    <property type="protein sequence ID" value="WAH43458.1"/>
    <property type="molecule type" value="Genomic_DNA"/>
</dbReference>
<reference evidence="9" key="1">
    <citation type="submission" date="2022-08" db="EMBL/GenBank/DDBJ databases">
        <title>Alicyclobacillus fastidiosus DSM 17978, complete genome.</title>
        <authorList>
            <person name="Wang Q."/>
            <person name="Cai R."/>
            <person name="Wang Z."/>
        </authorList>
    </citation>
    <scope>NUCLEOTIDE SEQUENCE</scope>
    <source>
        <strain evidence="9">DSM 17978</strain>
    </source>
</reference>
<proteinExistence type="inferred from homology"/>
<evidence type="ECO:0000256" key="1">
    <source>
        <dbReference type="ARBA" id="ARBA00004651"/>
    </source>
</evidence>
<evidence type="ECO:0000256" key="7">
    <source>
        <dbReference type="ARBA" id="ARBA00023136"/>
    </source>
</evidence>